<evidence type="ECO:0000313" key="1">
    <source>
        <dbReference type="EMBL" id="AYV81051.1"/>
    </source>
</evidence>
<gene>
    <name evidence="1" type="ORF">Harvfovirus14_32</name>
</gene>
<reference evidence="1" key="1">
    <citation type="submission" date="2018-10" db="EMBL/GenBank/DDBJ databases">
        <title>Hidden diversity of soil giant viruses.</title>
        <authorList>
            <person name="Schulz F."/>
            <person name="Alteio L."/>
            <person name="Goudeau D."/>
            <person name="Ryan E.M."/>
            <person name="Malmstrom R.R."/>
            <person name="Blanchard J."/>
            <person name="Woyke T."/>
        </authorList>
    </citation>
    <scope>NUCLEOTIDE SEQUENCE</scope>
    <source>
        <strain evidence="1">HAV1</strain>
    </source>
</reference>
<sequence length="483" mass="55565">MSELLIPVCQLSVCCWCSKLFTNEKIKLCCSMTYCDDCYLKHKESIVCRAALCVEPAKVETKDEKTVTSAVCSHCHSPLSFAEGVQYCMKCDIDNLYQTKLGVPVLKMCSICCKLQYHRLFERTRRDYLNCCGLFFCKYCLPRHEQKHLPYLDCCATRDSNKLIRLQCRECKSIVHLKCGSPVKTAEDHESKTYDYDIRNRDFLNRKFVCNKCIFLGGIKVRCECLINLHEDCNREIDLFKASKCGSCNASYCAEHFSKCHDCNNLLCWSCAREHKCDRCHQCQFRIDHIPCDFCNTMMHCKKLYFFHEGGLYSGLIQKNICCKCEEDIDKHHERKIVPGRCDDCKMDFMVPPEFKCDSCSKLLHFVNKFVLDHACGICQDDFMKNPLGTDGSSLTVISDLCCDCKNRISKESKILMGVLPIFTDGVITIISEFVCKPINISQFARCTVCHKYTCHGHLKKQICINCKDIEIDYDTSCLSFAV</sequence>
<dbReference type="EMBL" id="MK072256">
    <property type="protein sequence ID" value="AYV81051.1"/>
    <property type="molecule type" value="Genomic_DNA"/>
</dbReference>
<name>A0A3G5A4A9_9VIRU</name>
<accession>A0A3G5A4A9</accession>
<organism evidence="1">
    <name type="scientific">Harvfovirus sp</name>
    <dbReference type="NCBI Taxonomy" id="2487768"/>
    <lineage>
        <taxon>Viruses</taxon>
        <taxon>Varidnaviria</taxon>
        <taxon>Bamfordvirae</taxon>
        <taxon>Nucleocytoviricota</taxon>
        <taxon>Megaviricetes</taxon>
        <taxon>Imitervirales</taxon>
        <taxon>Mimiviridae</taxon>
        <taxon>Klosneuvirinae</taxon>
    </lineage>
</organism>
<proteinExistence type="predicted"/>
<protein>
    <submittedName>
        <fullName evidence="1">Uncharacterized protein</fullName>
    </submittedName>
</protein>